<comment type="caution">
    <text evidence="1">The sequence shown here is derived from an EMBL/GenBank/DDBJ whole genome shotgun (WGS) entry which is preliminary data.</text>
</comment>
<name>A0A699V2G4_TANCI</name>
<sequence length="166" mass="18789">ILGRPFLSTAHAIIDVHEREIILRQDKKSLTLKCGDTPSISQYKFESLNKIDLIDAGESDLYSEEIENFLNDDSIPIGVDNSVFDMEEDILFLERLLSEDPYQIPSMNPNQEKSSIKEPEHSFSMGYKHFSTTLVTELDKVKKSSTKNLVPIPRECEVTSDSSGSF</sequence>
<proteinExistence type="predicted"/>
<dbReference type="EMBL" id="BKCJ011394685">
    <property type="protein sequence ID" value="GFD29445.1"/>
    <property type="molecule type" value="Genomic_DNA"/>
</dbReference>
<feature type="non-terminal residue" evidence="1">
    <location>
        <position position="1"/>
    </location>
</feature>
<protein>
    <recommendedName>
        <fullName evidence="2">Reverse transcriptase domain-containing protein</fullName>
    </recommendedName>
</protein>
<accession>A0A699V2G4</accession>
<gene>
    <name evidence="1" type="ORF">Tci_901414</name>
</gene>
<evidence type="ECO:0000313" key="1">
    <source>
        <dbReference type="EMBL" id="GFD29445.1"/>
    </source>
</evidence>
<dbReference type="AlphaFoldDB" id="A0A699V2G4"/>
<evidence type="ECO:0008006" key="2">
    <source>
        <dbReference type="Google" id="ProtNLM"/>
    </source>
</evidence>
<organism evidence="1">
    <name type="scientific">Tanacetum cinerariifolium</name>
    <name type="common">Dalmatian daisy</name>
    <name type="synonym">Chrysanthemum cinerariifolium</name>
    <dbReference type="NCBI Taxonomy" id="118510"/>
    <lineage>
        <taxon>Eukaryota</taxon>
        <taxon>Viridiplantae</taxon>
        <taxon>Streptophyta</taxon>
        <taxon>Embryophyta</taxon>
        <taxon>Tracheophyta</taxon>
        <taxon>Spermatophyta</taxon>
        <taxon>Magnoliopsida</taxon>
        <taxon>eudicotyledons</taxon>
        <taxon>Gunneridae</taxon>
        <taxon>Pentapetalae</taxon>
        <taxon>asterids</taxon>
        <taxon>campanulids</taxon>
        <taxon>Asterales</taxon>
        <taxon>Asteraceae</taxon>
        <taxon>Asteroideae</taxon>
        <taxon>Anthemideae</taxon>
        <taxon>Anthemidinae</taxon>
        <taxon>Tanacetum</taxon>
    </lineage>
</organism>
<reference evidence="1" key="1">
    <citation type="journal article" date="2019" name="Sci. Rep.">
        <title>Draft genome of Tanacetum cinerariifolium, the natural source of mosquito coil.</title>
        <authorList>
            <person name="Yamashiro T."/>
            <person name="Shiraishi A."/>
            <person name="Satake H."/>
            <person name="Nakayama K."/>
        </authorList>
    </citation>
    <scope>NUCLEOTIDE SEQUENCE</scope>
</reference>